<evidence type="ECO:0000256" key="1">
    <source>
        <dbReference type="SAM" id="Phobius"/>
    </source>
</evidence>
<gene>
    <name evidence="2" type="ORF">LEP1GSC199_1408</name>
</gene>
<dbReference type="STRING" id="1218591.LEP1GSC199_1408"/>
<keyword evidence="1" id="KW-0812">Transmembrane</keyword>
<evidence type="ECO:0000313" key="3">
    <source>
        <dbReference type="Proteomes" id="UP000012227"/>
    </source>
</evidence>
<organism evidence="2 3">
    <name type="scientific">Leptospira vanthielii serovar Holland str. Waz Holland = ATCC 700522</name>
    <dbReference type="NCBI Taxonomy" id="1218591"/>
    <lineage>
        <taxon>Bacteria</taxon>
        <taxon>Pseudomonadati</taxon>
        <taxon>Spirochaetota</taxon>
        <taxon>Spirochaetia</taxon>
        <taxon>Leptospirales</taxon>
        <taxon>Leptospiraceae</taxon>
        <taxon>Leptospira</taxon>
    </lineage>
</organism>
<accession>N1W5P9</accession>
<evidence type="ECO:0000313" key="2">
    <source>
        <dbReference type="EMBL" id="EMY68552.1"/>
    </source>
</evidence>
<name>N1W5P9_9LEPT</name>
<protein>
    <submittedName>
        <fullName evidence="2">Uncharacterized protein</fullName>
    </submittedName>
</protein>
<keyword evidence="1" id="KW-0472">Membrane</keyword>
<proteinExistence type="predicted"/>
<keyword evidence="1" id="KW-1133">Transmembrane helix</keyword>
<dbReference type="Proteomes" id="UP000012227">
    <property type="component" value="Unassembled WGS sequence"/>
</dbReference>
<reference evidence="2 3" key="1">
    <citation type="submission" date="2013-03" db="EMBL/GenBank/DDBJ databases">
        <authorList>
            <person name="Harkins D.M."/>
            <person name="Durkin A.S."/>
            <person name="Brinkac L.M."/>
            <person name="Haft D.H."/>
            <person name="Selengut J.D."/>
            <person name="Sanka R."/>
            <person name="DePew J."/>
            <person name="Purushe J."/>
            <person name="Galloway R.L."/>
            <person name="Vinetz J.M."/>
            <person name="Sutton G.G."/>
            <person name="Nierman W.C."/>
            <person name="Fouts D.E."/>
        </authorList>
    </citation>
    <scope>NUCLEOTIDE SEQUENCE [LARGE SCALE GENOMIC DNA]</scope>
    <source>
        <strain evidence="2 3">Waz Holland</strain>
    </source>
</reference>
<feature type="transmembrane region" description="Helical" evidence="1">
    <location>
        <begin position="39"/>
        <end position="59"/>
    </location>
</feature>
<sequence>MSESISKSTPFSSLFLLLMIAMSTSAIYGQAELVATEVNFIYIITPFENVSFWFGATVIRAGDAIRNQKNNPNEPDPLHRYDLSPTATMATFQTVFAI</sequence>
<dbReference type="AlphaFoldDB" id="N1W5P9"/>
<dbReference type="EMBL" id="AOGY02000069">
    <property type="protein sequence ID" value="EMY68552.1"/>
    <property type="molecule type" value="Genomic_DNA"/>
</dbReference>
<comment type="caution">
    <text evidence="2">The sequence shown here is derived from an EMBL/GenBank/DDBJ whole genome shotgun (WGS) entry which is preliminary data.</text>
</comment>